<dbReference type="SMART" id="SM00507">
    <property type="entry name" value="HNHc"/>
    <property type="match status" value="1"/>
</dbReference>
<dbReference type="GO" id="GO:0004519">
    <property type="term" value="F:endonuclease activity"/>
    <property type="evidence" value="ECO:0007669"/>
    <property type="project" value="InterPro"/>
</dbReference>
<protein>
    <recommendedName>
        <fullName evidence="2">HNH nuclease domain-containing protein</fullName>
    </recommendedName>
</protein>
<gene>
    <name evidence="3" type="ORF">Rhe02_09820</name>
</gene>
<dbReference type="Gene3D" id="1.10.30.50">
    <property type="match status" value="1"/>
</dbReference>
<dbReference type="Proteomes" id="UP000612899">
    <property type="component" value="Unassembled WGS sequence"/>
</dbReference>
<dbReference type="InterPro" id="IPR003615">
    <property type="entry name" value="HNH_nuc"/>
</dbReference>
<dbReference type="Pfam" id="PF01844">
    <property type="entry name" value="HNH"/>
    <property type="match status" value="1"/>
</dbReference>
<reference evidence="3" key="1">
    <citation type="submission" date="2021-01" db="EMBL/GenBank/DDBJ databases">
        <title>Whole genome shotgun sequence of Rhizocola hellebori NBRC 109834.</title>
        <authorList>
            <person name="Komaki H."/>
            <person name="Tamura T."/>
        </authorList>
    </citation>
    <scope>NUCLEOTIDE SEQUENCE</scope>
    <source>
        <strain evidence="3">NBRC 109834</strain>
    </source>
</reference>
<dbReference type="GO" id="GO:0003676">
    <property type="term" value="F:nucleic acid binding"/>
    <property type="evidence" value="ECO:0007669"/>
    <property type="project" value="InterPro"/>
</dbReference>
<sequence length="274" mass="31516">MTKDRRAKQDARERKALTGESYTTARRHTSRTAEPQFKPDHCASCLQQLPNQVERLFCSELCRQTAEVIRYWRAIVRDGRIENSDVSYALQTRVAHLLAGGYPKQKRHLSDEIRQQVWARDEGRCRGCGNPGEEIDHIHGDSADLANLQLLCAPCHHRKTEQRMVPAGAEQKSYIAALQRSRVAPQSPLLLCDDHERWSTIERTLRKERREGLLAQLAEYGFKRADFASYSWSDMWDEVLDENYDEDDFEAHGIDDDSGFGPDSYFARAMAKDD</sequence>
<evidence type="ECO:0000313" key="4">
    <source>
        <dbReference type="Proteomes" id="UP000612899"/>
    </source>
</evidence>
<evidence type="ECO:0000259" key="2">
    <source>
        <dbReference type="SMART" id="SM00507"/>
    </source>
</evidence>
<feature type="compositionally biased region" description="Basic and acidic residues" evidence="1">
    <location>
        <begin position="1"/>
        <end position="17"/>
    </location>
</feature>
<evidence type="ECO:0000256" key="1">
    <source>
        <dbReference type="SAM" id="MobiDB-lite"/>
    </source>
</evidence>
<dbReference type="CDD" id="cd00085">
    <property type="entry name" value="HNHc"/>
    <property type="match status" value="1"/>
</dbReference>
<name>A0A8J3Q459_9ACTN</name>
<proteinExistence type="predicted"/>
<comment type="caution">
    <text evidence="3">The sequence shown here is derived from an EMBL/GenBank/DDBJ whole genome shotgun (WGS) entry which is preliminary data.</text>
</comment>
<dbReference type="RefSeq" id="WP_203906835.1">
    <property type="nucleotide sequence ID" value="NZ_BONY01000004.1"/>
</dbReference>
<dbReference type="InterPro" id="IPR002711">
    <property type="entry name" value="HNH"/>
</dbReference>
<dbReference type="EMBL" id="BONY01000004">
    <property type="protein sequence ID" value="GIH02915.1"/>
    <property type="molecule type" value="Genomic_DNA"/>
</dbReference>
<accession>A0A8J3Q459</accession>
<dbReference type="AlphaFoldDB" id="A0A8J3Q459"/>
<feature type="region of interest" description="Disordered" evidence="1">
    <location>
        <begin position="1"/>
        <end position="33"/>
    </location>
</feature>
<feature type="domain" description="HNH nuclease" evidence="2">
    <location>
        <begin position="112"/>
        <end position="157"/>
    </location>
</feature>
<keyword evidence="4" id="KW-1185">Reference proteome</keyword>
<evidence type="ECO:0000313" key="3">
    <source>
        <dbReference type="EMBL" id="GIH02915.1"/>
    </source>
</evidence>
<organism evidence="3 4">
    <name type="scientific">Rhizocola hellebori</name>
    <dbReference type="NCBI Taxonomy" id="1392758"/>
    <lineage>
        <taxon>Bacteria</taxon>
        <taxon>Bacillati</taxon>
        <taxon>Actinomycetota</taxon>
        <taxon>Actinomycetes</taxon>
        <taxon>Micromonosporales</taxon>
        <taxon>Micromonosporaceae</taxon>
        <taxon>Rhizocola</taxon>
    </lineage>
</organism>
<dbReference type="GO" id="GO:0008270">
    <property type="term" value="F:zinc ion binding"/>
    <property type="evidence" value="ECO:0007669"/>
    <property type="project" value="InterPro"/>
</dbReference>